<evidence type="ECO:0000313" key="8">
    <source>
        <dbReference type="Proteomes" id="UP000016936"/>
    </source>
</evidence>
<dbReference type="InterPro" id="IPR027417">
    <property type="entry name" value="P-loop_NTPase"/>
</dbReference>
<dbReference type="STRING" id="701091.M2TZ33"/>
<dbReference type="eggNOG" id="KOG0730">
    <property type="taxonomic scope" value="Eukaryota"/>
</dbReference>
<name>M2TZ33_COCH5</name>
<dbReference type="CDD" id="cd06008">
    <property type="entry name" value="NF-X1-zinc-finger"/>
    <property type="match status" value="1"/>
</dbReference>
<reference evidence="8" key="2">
    <citation type="journal article" date="2013" name="PLoS Genet.">
        <title>Comparative genome structure, secondary metabolite, and effector coding capacity across Cochliobolus pathogens.</title>
        <authorList>
            <person name="Condon B.J."/>
            <person name="Leng Y."/>
            <person name="Wu D."/>
            <person name="Bushley K.E."/>
            <person name="Ohm R.A."/>
            <person name="Otillar R."/>
            <person name="Martin J."/>
            <person name="Schackwitz W."/>
            <person name="Grimwood J."/>
            <person name="MohdZainudin N."/>
            <person name="Xue C."/>
            <person name="Wang R."/>
            <person name="Manning V.A."/>
            <person name="Dhillon B."/>
            <person name="Tu Z.J."/>
            <person name="Steffenson B.J."/>
            <person name="Salamov A."/>
            <person name="Sun H."/>
            <person name="Lowry S."/>
            <person name="LaButti K."/>
            <person name="Han J."/>
            <person name="Copeland A."/>
            <person name="Lindquist E."/>
            <person name="Barry K."/>
            <person name="Schmutz J."/>
            <person name="Baker S.E."/>
            <person name="Ciuffetti L.M."/>
            <person name="Grigoriev I.V."/>
            <person name="Zhong S."/>
            <person name="Turgeon B.G."/>
        </authorList>
    </citation>
    <scope>NUCLEOTIDE SEQUENCE [LARGE SCALE GENOMIC DNA]</scope>
    <source>
        <strain evidence="8">C5 / ATCC 48332 / race O</strain>
    </source>
</reference>
<dbReference type="CDD" id="cd00009">
    <property type="entry name" value="AAA"/>
    <property type="match status" value="3"/>
</dbReference>
<feature type="compositionally biased region" description="Basic and acidic residues" evidence="5">
    <location>
        <begin position="1187"/>
        <end position="1204"/>
    </location>
</feature>
<gene>
    <name evidence="7" type="ORF">COCHEDRAFT_1197950</name>
</gene>
<feature type="compositionally biased region" description="Basic and acidic residues" evidence="5">
    <location>
        <begin position="2179"/>
        <end position="2196"/>
    </location>
</feature>
<comment type="similarity">
    <text evidence="1">Belongs to the CbxX/CfxQ family.</text>
</comment>
<feature type="region of interest" description="Disordered" evidence="5">
    <location>
        <begin position="1214"/>
        <end position="1283"/>
    </location>
</feature>
<dbReference type="HOGENOM" id="CLU_001133_0_0_1"/>
<evidence type="ECO:0000256" key="3">
    <source>
        <dbReference type="ARBA" id="ARBA00022806"/>
    </source>
</evidence>
<keyword evidence="3" id="KW-0347">Helicase</keyword>
<dbReference type="Pfam" id="PF00004">
    <property type="entry name" value="AAA"/>
    <property type="match status" value="3"/>
</dbReference>
<dbReference type="CDD" id="cd17936">
    <property type="entry name" value="EEXXEc_NFX1"/>
    <property type="match status" value="1"/>
</dbReference>
<dbReference type="GO" id="GO:0004386">
    <property type="term" value="F:helicase activity"/>
    <property type="evidence" value="ECO:0007669"/>
    <property type="project" value="InterPro"/>
</dbReference>
<feature type="region of interest" description="Disordered" evidence="5">
    <location>
        <begin position="1185"/>
        <end position="1204"/>
    </location>
</feature>
<evidence type="ECO:0000256" key="4">
    <source>
        <dbReference type="ARBA" id="ARBA00022840"/>
    </source>
</evidence>
<keyword evidence="2" id="KW-0547">Nucleotide-binding</keyword>
<reference evidence="7 8" key="1">
    <citation type="journal article" date="2012" name="PLoS Pathog.">
        <title>Diverse lifestyles and strategies of plant pathogenesis encoded in the genomes of eighteen Dothideomycetes fungi.</title>
        <authorList>
            <person name="Ohm R.A."/>
            <person name="Feau N."/>
            <person name="Henrissat B."/>
            <person name="Schoch C.L."/>
            <person name="Horwitz B.A."/>
            <person name="Barry K.W."/>
            <person name="Condon B.J."/>
            <person name="Copeland A.C."/>
            <person name="Dhillon B."/>
            <person name="Glaser F."/>
            <person name="Hesse C.N."/>
            <person name="Kosti I."/>
            <person name="LaButti K."/>
            <person name="Lindquist E.A."/>
            <person name="Lucas S."/>
            <person name="Salamov A.A."/>
            <person name="Bradshaw R.E."/>
            <person name="Ciuffetti L."/>
            <person name="Hamelin R.C."/>
            <person name="Kema G.H.J."/>
            <person name="Lawrence C."/>
            <person name="Scott J.A."/>
            <person name="Spatafora J.W."/>
            <person name="Turgeon B.G."/>
            <person name="de Wit P.J.G.M."/>
            <person name="Zhong S."/>
            <person name="Goodwin S.B."/>
            <person name="Grigoriev I.V."/>
        </authorList>
    </citation>
    <scope>NUCLEOTIDE SEQUENCE [LARGE SCALE GENOMIC DNA]</scope>
    <source>
        <strain evidence="8">C5 / ATCC 48332 / race O</strain>
    </source>
</reference>
<dbReference type="OrthoDB" id="2423195at2759"/>
<dbReference type="InterPro" id="IPR003959">
    <property type="entry name" value="ATPase_AAA_core"/>
</dbReference>
<dbReference type="Gene3D" id="1.10.8.60">
    <property type="match status" value="2"/>
</dbReference>
<dbReference type="PANTHER" id="PTHR43392">
    <property type="entry name" value="AAA-TYPE ATPASE FAMILY PROTEIN / ANKYRIN REPEAT FAMILY PROTEIN"/>
    <property type="match status" value="1"/>
</dbReference>
<dbReference type="GO" id="GO:0016887">
    <property type="term" value="F:ATP hydrolysis activity"/>
    <property type="evidence" value="ECO:0007669"/>
    <property type="project" value="InterPro"/>
</dbReference>
<dbReference type="InterPro" id="IPR047187">
    <property type="entry name" value="SF1_C_Upf1"/>
</dbReference>
<feature type="domain" description="AAA+ ATPase" evidence="6">
    <location>
        <begin position="1885"/>
        <end position="2022"/>
    </location>
</feature>
<dbReference type="InterPro" id="IPR041627">
    <property type="entry name" value="AAA_lid_6"/>
</dbReference>
<keyword evidence="4" id="KW-0067">ATP-binding</keyword>
<proteinExistence type="inferred from homology"/>
<feature type="domain" description="AAA+ ATPase" evidence="6">
    <location>
        <begin position="1613"/>
        <end position="1756"/>
    </location>
</feature>
<dbReference type="InterPro" id="IPR041677">
    <property type="entry name" value="DNA2/NAM7_AAA_11"/>
</dbReference>
<dbReference type="InterPro" id="IPR003593">
    <property type="entry name" value="AAA+_ATPase"/>
</dbReference>
<dbReference type="EMBL" id="KB445583">
    <property type="protein sequence ID" value="EMD87101.1"/>
    <property type="molecule type" value="Genomic_DNA"/>
</dbReference>
<organism evidence="7 8">
    <name type="scientific">Cochliobolus heterostrophus (strain C5 / ATCC 48332 / race O)</name>
    <name type="common">Southern corn leaf blight fungus</name>
    <name type="synonym">Bipolaris maydis</name>
    <dbReference type="NCBI Taxonomy" id="701091"/>
    <lineage>
        <taxon>Eukaryota</taxon>
        <taxon>Fungi</taxon>
        <taxon>Dikarya</taxon>
        <taxon>Ascomycota</taxon>
        <taxon>Pezizomycotina</taxon>
        <taxon>Dothideomycetes</taxon>
        <taxon>Pleosporomycetidae</taxon>
        <taxon>Pleosporales</taxon>
        <taxon>Pleosporineae</taxon>
        <taxon>Pleosporaceae</taxon>
        <taxon>Bipolaris</taxon>
    </lineage>
</organism>
<evidence type="ECO:0000313" key="7">
    <source>
        <dbReference type="EMBL" id="EMD87101.1"/>
    </source>
</evidence>
<feature type="region of interest" description="Disordered" evidence="5">
    <location>
        <begin position="2121"/>
        <end position="2231"/>
    </location>
</feature>
<dbReference type="InterPro" id="IPR050773">
    <property type="entry name" value="CbxX/CfxQ_RuBisCO_ESX"/>
</dbReference>
<dbReference type="FunFam" id="1.10.8.60:FF:000159">
    <property type="entry name" value="p-loop containing nucleoside triphosphate hydrolase protein"/>
    <property type="match status" value="1"/>
</dbReference>
<dbReference type="Pfam" id="PF17866">
    <property type="entry name" value="AAA_lid_6"/>
    <property type="match status" value="2"/>
</dbReference>
<dbReference type="FunFam" id="1.10.8.60:FF:000160">
    <property type="entry name" value="WGS project CABT00000000 data, contig 2.55"/>
    <property type="match status" value="1"/>
</dbReference>
<dbReference type="Gene3D" id="3.40.50.300">
    <property type="entry name" value="P-loop containing nucleotide triphosphate hydrolases"/>
    <property type="match status" value="6"/>
</dbReference>
<dbReference type="Pfam" id="PF13086">
    <property type="entry name" value="AAA_11"/>
    <property type="match status" value="1"/>
</dbReference>
<keyword evidence="3" id="KW-0378">Hydrolase</keyword>
<feature type="compositionally biased region" description="Polar residues" evidence="5">
    <location>
        <begin position="2135"/>
        <end position="2148"/>
    </location>
</feature>
<evidence type="ECO:0000256" key="5">
    <source>
        <dbReference type="SAM" id="MobiDB-lite"/>
    </source>
</evidence>
<dbReference type="Proteomes" id="UP000016936">
    <property type="component" value="Unassembled WGS sequence"/>
</dbReference>
<dbReference type="FunFam" id="3.40.50.300:FF:001660">
    <property type="entry name" value="NF-X1 finger and helicase protein, putative"/>
    <property type="match status" value="1"/>
</dbReference>
<accession>M2TZ33</accession>
<dbReference type="SUPFAM" id="SSF52540">
    <property type="entry name" value="P-loop containing nucleoside triphosphate hydrolases"/>
    <property type="match status" value="4"/>
</dbReference>
<dbReference type="SMART" id="SM00382">
    <property type="entry name" value="AAA"/>
    <property type="match status" value="4"/>
</dbReference>
<feature type="domain" description="AAA+ ATPase" evidence="6">
    <location>
        <begin position="1335"/>
        <end position="1471"/>
    </location>
</feature>
<dbReference type="InterPro" id="IPR041679">
    <property type="entry name" value="DNA2/NAM7-like_C"/>
</dbReference>
<sequence length="2342" mass="261422">MEDQPAAAKRAAGLTKLFNAVIHGRRELKTAADGGRFLEALCAQGDASKCVECLVAAPGGLGAVAKAFRFAGDGAFLNGLASSVLLHLSQPSVKQLYGGQFLERVLEAIVQPPTFWNTLVQAHATGLLSVDGTRAFAWLLLELLCSRSNDMPDVRPIAEQVTSEKSLIDAQSLDVRNLGQKIKHVLESTSDDSVDGPGGRHDNDKADYRKIKLLPTPDEFVSDAQPFYRRADVVASAAPEGRSLIHLDNQFRLLREDLLGELRSDFQIAVGKKKGRRKLVLENLQYAGIDCGLDRKHKPCSLRLRCPKGIPQLRNLRTVTDRRRELANNKNILKHLSLGCLVSNEQLITFAYVDRDENLLAQDPAVVVLRIIDASSFGKVLMACKIAQDLSFVQVDTAVFSYEPILKCLQSLKELPLDDQLLNLTPDSAEAVSGIQPTYIIDRIRRNWNQDLQDIVDSTHAINLDRAQAESLLAGLMKRVSLIQGPPGTGKSFIGALIAKILHDHTRENILVLTYTNHALDQFLEDIQEAGVPPQSIVRLGSKFTAATRALNIREQPNNYKMTSQTWHSIQEQRAKEDSYYVSLHQKVATFASVQLDHKAILEYLEFSEDSEYFDVFIVPDSDDGMKIVARNNKQVDKYYLVQRWLGGEDAGVFARDAAQQYPHIWQTSLQSRMNRQMKWRKAILEEQLAEISNLVDKYNTCRAEIDILYRQKDFHVLNNKRVIGCTTTAAAMYTDEIRKAAPGIILVEEAGEILESHVLTALSPSTKQLILIGDHKQLRPKVNNYELTVEKGEGFDLNVSLFERLVLSGVPHTTLTKQHRMRPEISSLVRSLTYPELEDAEKTKGRPALRGFQDNVMFISHSHPELNAEKIADRRDGGAKSSKENKYEAEMVLKCVRYLGQQGYGAGEIVVLTPYLGQLYLLLNTLSADNDPILNDLDSYELIKAGLMTAASANITKRKLRISTIARPNITSDNYQGEESDIVIACLTRSNKIGDIGFMSSPQRVNVLLSRARNALIVIGNPETFMNSRKGKEVWVPLMNQLKRDGHVYDGFPVKCGQHPDKTELLTKKEHFDLFCPDGGCSEPCGKLLICGVHTCPSKCHQLQDHSKIDCKAIISSTCSNNHKSTRKCHEKVPEHCRKCEAEVRAQERRRQRNHELDRERQARQQAYAARLAEIEEEIEHKKRTLREQADEQDRQQALRQKEQDLRNLQEKIKRPRQQAAPSNSPPSSSASSSSKTKTPDCDPATPKATKTRADSATASNNSPASDQNRSQSDWNKSEARDDWEWQKKFQGAENKALDSLIPMIGLESVKQQFLAIKAKVDTVVRQNVSLNGERFGAALLGNPGTGKTTVARYYAQFLVEVGALPGDHFIESSGSALANDGVSACKTHIETILKNNGGVFFIDEAYQLVSGNSSGGKAVLDYLLAEIENLTGKVVFVLAGYHKQMEAFFSHNPGIPSRIPIRMEFQDYEDRELQQIFCQYIQKKYSGSMKIEDGMDGLYVRIVARRIGRGRGRDGFGNAREVQNKISQITERQAKRLHKQRRAGKMPDDNLLTKEDLIGPEPSSVLKNNAAWEKLQTLIGLGSVKESVRTLLDGIQTNYYLELQEKPIIQYSLNRCFIGSPGTGKTSVAKLFGKILADIGLLSSGEVVVKNPADFVGNVIGGSEANTKAILASTVGKVLIIDEAYMLAGGGKPDIFKIAVIDTIVAEVQSTAGENRCVLLLGYKDQMEDMFRDVNPGLARRFPLESAFVFEDFNATDIRRIFDLKLKDIGFDATDQAKKVAMEVLERARNRPNFGNAGEVDIILDRAKALHQKHVSAGKVKQFGKFEAIDFDPDFDRGERAATNLQALFQDVVGCEELIKQFDGYQTTAANMKALGMDPREQLPFNFLFKGPPGTGKTTTAAKMGKIFYDMGFLSQAKVEECSATDLIGQYIGHTGPKVQKLMEKAMGKILFVDEAYRLAEGQFATEAMDELVDCLTKERFARKLVVILAGYDKDIDRLMSMNPGLTSRFSETVLFKHLEPSTCFELLNKVLGDFQKKKKAPLDISVIDPPSEKLRNRLLELFRKLSVLESWGNARDVKSLAKSMFQRLISTAVPPITSLVLTENIVVDEMEAMLAERSKRNAAAGTSRFAKQPNSRPTYQPQSHDASPPGPSDPNVGTDSKSAPPPAPPSAGKGPEPQKDAPKSPEKKPKSATEPEDDLYSIFKARRDPGVSDEDWEQLERDKRSMVAREEEFRRLQEQKRKEEEQIREFIRAEKAAADEKERRAREQARIAAELERRRRDEELAAIERKRQKEKERQSKLRMLGPCPAGFVWIKQASGYRCAGGSHTLSDDAVDAYCR</sequence>
<dbReference type="eggNOG" id="KOG1807">
    <property type="taxonomic scope" value="Eukaryota"/>
</dbReference>
<dbReference type="PRINTS" id="PR00819">
    <property type="entry name" value="CBXCFQXSUPER"/>
</dbReference>
<dbReference type="OMA" id="GNMETFM"/>
<dbReference type="GO" id="GO:0005524">
    <property type="term" value="F:ATP binding"/>
    <property type="evidence" value="ECO:0007669"/>
    <property type="project" value="UniProtKB-KW"/>
</dbReference>
<feature type="domain" description="AAA+ ATPase" evidence="6">
    <location>
        <begin position="477"/>
        <end position="879"/>
    </location>
</feature>
<dbReference type="PANTHER" id="PTHR43392:SF2">
    <property type="entry name" value="AAA-TYPE ATPASE FAMILY PROTEIN _ ANKYRIN REPEAT FAMILY PROTEIN"/>
    <property type="match status" value="1"/>
</dbReference>
<keyword evidence="8" id="KW-1185">Reference proteome</keyword>
<evidence type="ECO:0000259" key="6">
    <source>
        <dbReference type="SMART" id="SM00382"/>
    </source>
</evidence>
<evidence type="ECO:0000256" key="2">
    <source>
        <dbReference type="ARBA" id="ARBA00022741"/>
    </source>
</evidence>
<dbReference type="CDD" id="cd18808">
    <property type="entry name" value="SF1_C_Upf1"/>
    <property type="match status" value="1"/>
</dbReference>
<dbReference type="FunFam" id="3.40.50.300:FF:000216">
    <property type="entry name" value="Type VII secretion ATPase EccA"/>
    <property type="match status" value="3"/>
</dbReference>
<evidence type="ECO:0000256" key="1">
    <source>
        <dbReference type="ARBA" id="ARBA00010378"/>
    </source>
</evidence>
<feature type="compositionally biased region" description="Basic and acidic residues" evidence="5">
    <location>
        <begin position="2221"/>
        <end position="2231"/>
    </location>
</feature>
<dbReference type="Pfam" id="PF13087">
    <property type="entry name" value="AAA_12"/>
    <property type="match status" value="1"/>
</dbReference>
<dbReference type="InterPro" id="IPR000641">
    <property type="entry name" value="CbxX/CfxQ"/>
</dbReference>
<feature type="compositionally biased region" description="Low complexity" evidence="5">
    <location>
        <begin position="1221"/>
        <end position="1236"/>
    </location>
</feature>
<protein>
    <recommendedName>
        <fullName evidence="6">AAA+ ATPase domain-containing protein</fullName>
    </recommendedName>
</protein>
<feature type="compositionally biased region" description="Polar residues" evidence="5">
    <location>
        <begin position="1256"/>
        <end position="1276"/>
    </location>
</feature>